<evidence type="ECO:0000256" key="2">
    <source>
        <dbReference type="ARBA" id="ARBA00004574"/>
    </source>
</evidence>
<protein>
    <recommendedName>
        <fullName evidence="3">CST complex subunit STN1</fullName>
    </recommendedName>
    <alternativeName>
        <fullName evidence="8">Suppressor of cdc thirteen homolog</fullName>
    </alternativeName>
</protein>
<dbReference type="SUPFAM" id="SSF50249">
    <property type="entry name" value="Nucleic acid-binding proteins"/>
    <property type="match status" value="1"/>
</dbReference>
<evidence type="ECO:0000256" key="7">
    <source>
        <dbReference type="ARBA" id="ARBA00023242"/>
    </source>
</evidence>
<accession>A0AAV8SBW8</accession>
<evidence type="ECO:0000256" key="3">
    <source>
        <dbReference type="ARBA" id="ARBA00017411"/>
    </source>
</evidence>
<keyword evidence="5" id="KW-0779">Telomere</keyword>
<evidence type="ECO:0000256" key="1">
    <source>
        <dbReference type="ARBA" id="ARBA00004123"/>
    </source>
</evidence>
<dbReference type="EMBL" id="JAIWQS010000012">
    <property type="protein sequence ID" value="KAJ8749540.1"/>
    <property type="molecule type" value="Genomic_DNA"/>
</dbReference>
<name>A0AAV8SBW8_9ROSI</name>
<dbReference type="PANTHER" id="PTHR13989:SF33">
    <property type="entry name" value="CST COMPLEX SUBUNIT STN1"/>
    <property type="match status" value="1"/>
</dbReference>
<comment type="caution">
    <text evidence="10">The sequence shown here is derived from an EMBL/GenBank/DDBJ whole genome shotgun (WGS) entry which is preliminary data.</text>
</comment>
<comment type="subcellular location">
    <subcellularLocation>
        <location evidence="2">Chromosome</location>
        <location evidence="2">Telomere</location>
    </subcellularLocation>
    <subcellularLocation>
        <location evidence="1">Nucleus</location>
    </subcellularLocation>
</comment>
<evidence type="ECO:0000256" key="5">
    <source>
        <dbReference type="ARBA" id="ARBA00022895"/>
    </source>
</evidence>
<proteinExistence type="predicted"/>
<keyword evidence="11" id="KW-1185">Reference proteome</keyword>
<dbReference type="GO" id="GO:0000781">
    <property type="term" value="C:chromosome, telomeric region"/>
    <property type="evidence" value="ECO:0007669"/>
    <property type="project" value="UniProtKB-SubCell"/>
</dbReference>
<evidence type="ECO:0000313" key="10">
    <source>
        <dbReference type="EMBL" id="KAJ8749540.1"/>
    </source>
</evidence>
<keyword evidence="6" id="KW-0238">DNA-binding</keyword>
<dbReference type="InterPro" id="IPR012340">
    <property type="entry name" value="NA-bd_OB-fold"/>
</dbReference>
<feature type="domain" description="OB" evidence="9">
    <location>
        <begin position="48"/>
        <end position="137"/>
    </location>
</feature>
<dbReference type="Pfam" id="PF01336">
    <property type="entry name" value="tRNA_anti-codon"/>
    <property type="match status" value="1"/>
</dbReference>
<keyword evidence="7" id="KW-0539">Nucleus</keyword>
<dbReference type="InterPro" id="IPR004365">
    <property type="entry name" value="NA-bd_OB_tRNA"/>
</dbReference>
<sequence length="167" mass="18716">MNKNQIFRNTHAKLLAFDLLSLTQTPNFSSSDPISFSRKGVSLSRAEIVGVVTSCEHKANRFLKFAIDDGTGCVSCVLWLNHHSSPYFSRRNPVDVRLIAAMANQWASEIKIGVVARVRGKITAYRGEVQITVSDVVLERDPNVEMLNWLDCVRLARNCYDVVAAFK</sequence>
<evidence type="ECO:0000256" key="4">
    <source>
        <dbReference type="ARBA" id="ARBA00022454"/>
    </source>
</evidence>
<dbReference type="PANTHER" id="PTHR13989">
    <property type="entry name" value="REPLICATION PROTEIN A-RELATED"/>
    <property type="match status" value="1"/>
</dbReference>
<dbReference type="FunFam" id="2.40.50.140:FF:000352">
    <property type="entry name" value="CST complex subunit STN1"/>
    <property type="match status" value="1"/>
</dbReference>
<dbReference type="GO" id="GO:0005634">
    <property type="term" value="C:nucleus"/>
    <property type="evidence" value="ECO:0007669"/>
    <property type="project" value="UniProtKB-SubCell"/>
</dbReference>
<dbReference type="InterPro" id="IPR040260">
    <property type="entry name" value="RFA2-like"/>
</dbReference>
<organism evidence="10 11">
    <name type="scientific">Erythroxylum novogranatense</name>
    <dbReference type="NCBI Taxonomy" id="1862640"/>
    <lineage>
        <taxon>Eukaryota</taxon>
        <taxon>Viridiplantae</taxon>
        <taxon>Streptophyta</taxon>
        <taxon>Embryophyta</taxon>
        <taxon>Tracheophyta</taxon>
        <taxon>Spermatophyta</taxon>
        <taxon>Magnoliopsida</taxon>
        <taxon>eudicotyledons</taxon>
        <taxon>Gunneridae</taxon>
        <taxon>Pentapetalae</taxon>
        <taxon>rosids</taxon>
        <taxon>fabids</taxon>
        <taxon>Malpighiales</taxon>
        <taxon>Erythroxylaceae</taxon>
        <taxon>Erythroxylum</taxon>
    </lineage>
</organism>
<evidence type="ECO:0000259" key="9">
    <source>
        <dbReference type="Pfam" id="PF01336"/>
    </source>
</evidence>
<reference evidence="10 11" key="1">
    <citation type="submission" date="2021-09" db="EMBL/GenBank/DDBJ databases">
        <title>Genomic insights and catalytic innovation underlie evolution of tropane alkaloids biosynthesis.</title>
        <authorList>
            <person name="Wang Y.-J."/>
            <person name="Tian T."/>
            <person name="Huang J.-P."/>
            <person name="Huang S.-X."/>
        </authorList>
    </citation>
    <scope>NUCLEOTIDE SEQUENCE [LARGE SCALE GENOMIC DNA]</scope>
    <source>
        <strain evidence="10">KIB-2018</strain>
        <tissue evidence="10">Leaf</tissue>
    </source>
</reference>
<dbReference type="Gene3D" id="2.40.50.140">
    <property type="entry name" value="Nucleic acid-binding proteins"/>
    <property type="match status" value="1"/>
</dbReference>
<dbReference type="AlphaFoldDB" id="A0AAV8SBW8"/>
<dbReference type="GO" id="GO:0003677">
    <property type="term" value="F:DNA binding"/>
    <property type="evidence" value="ECO:0007669"/>
    <property type="project" value="UniProtKB-KW"/>
</dbReference>
<gene>
    <name evidence="10" type="ORF">K2173_025735</name>
</gene>
<dbReference type="Proteomes" id="UP001159364">
    <property type="component" value="Linkage Group LG12"/>
</dbReference>
<evidence type="ECO:0000256" key="8">
    <source>
        <dbReference type="ARBA" id="ARBA00030039"/>
    </source>
</evidence>
<evidence type="ECO:0000313" key="11">
    <source>
        <dbReference type="Proteomes" id="UP001159364"/>
    </source>
</evidence>
<keyword evidence="4" id="KW-0158">Chromosome</keyword>
<evidence type="ECO:0000256" key="6">
    <source>
        <dbReference type="ARBA" id="ARBA00023125"/>
    </source>
</evidence>